<keyword evidence="2" id="KW-1185">Reference proteome</keyword>
<proteinExistence type="predicted"/>
<evidence type="ECO:0000313" key="2">
    <source>
        <dbReference type="Proteomes" id="UP000789405"/>
    </source>
</evidence>
<sequence length="108" mass="12741">MLILLAGEDDLGDGTVGCGLRSDAVKLFIEFNWHWMNQVYSGIDFDLENKRFRKNEEEIRRRIMHRGKFLLAYSPIIIGEKELPCFFQNCFEALSICEKTFIRFSKRN</sequence>
<organism evidence="1 2">
    <name type="scientific">Dentiscutata erythropus</name>
    <dbReference type="NCBI Taxonomy" id="1348616"/>
    <lineage>
        <taxon>Eukaryota</taxon>
        <taxon>Fungi</taxon>
        <taxon>Fungi incertae sedis</taxon>
        <taxon>Mucoromycota</taxon>
        <taxon>Glomeromycotina</taxon>
        <taxon>Glomeromycetes</taxon>
        <taxon>Diversisporales</taxon>
        <taxon>Gigasporaceae</taxon>
        <taxon>Dentiscutata</taxon>
    </lineage>
</organism>
<gene>
    <name evidence="1" type="ORF">DERYTH_LOCUS6754</name>
</gene>
<comment type="caution">
    <text evidence="1">The sequence shown here is derived from an EMBL/GenBank/DDBJ whole genome shotgun (WGS) entry which is preliminary data.</text>
</comment>
<dbReference type="OrthoDB" id="392571at2759"/>
<name>A0A9N9C0J9_9GLOM</name>
<dbReference type="EMBL" id="CAJVPY010003127">
    <property type="protein sequence ID" value="CAG8582346.1"/>
    <property type="molecule type" value="Genomic_DNA"/>
</dbReference>
<dbReference type="Proteomes" id="UP000789405">
    <property type="component" value="Unassembled WGS sequence"/>
</dbReference>
<dbReference type="AlphaFoldDB" id="A0A9N9C0J9"/>
<reference evidence="1" key="1">
    <citation type="submission" date="2021-06" db="EMBL/GenBank/DDBJ databases">
        <authorList>
            <person name="Kallberg Y."/>
            <person name="Tangrot J."/>
            <person name="Rosling A."/>
        </authorList>
    </citation>
    <scope>NUCLEOTIDE SEQUENCE</scope>
    <source>
        <strain evidence="1">MA453B</strain>
    </source>
</reference>
<accession>A0A9N9C0J9</accession>
<evidence type="ECO:0000313" key="1">
    <source>
        <dbReference type="EMBL" id="CAG8582346.1"/>
    </source>
</evidence>
<protein>
    <submittedName>
        <fullName evidence="1">23182_t:CDS:1</fullName>
    </submittedName>
</protein>